<dbReference type="InterPro" id="IPR001750">
    <property type="entry name" value="ND/Mrp_TM"/>
</dbReference>
<evidence type="ECO:0000256" key="11">
    <source>
        <dbReference type="ARBA" id="ARBA00022989"/>
    </source>
</evidence>
<feature type="transmembrane region" description="Helical" evidence="17">
    <location>
        <begin position="377"/>
        <end position="401"/>
    </location>
</feature>
<evidence type="ECO:0000313" key="20">
    <source>
        <dbReference type="EMBL" id="QBY40014.1"/>
    </source>
</evidence>
<feature type="transmembrane region" description="Helical" evidence="17">
    <location>
        <begin position="143"/>
        <end position="162"/>
    </location>
</feature>
<comment type="catalytic activity">
    <reaction evidence="16 17">
        <text>a ubiquinone + NADH + 5 H(+)(in) = a ubiquinol + NAD(+) + 4 H(+)(out)</text>
        <dbReference type="Rhea" id="RHEA:29091"/>
        <dbReference type="Rhea" id="RHEA-COMP:9565"/>
        <dbReference type="Rhea" id="RHEA-COMP:9566"/>
        <dbReference type="ChEBI" id="CHEBI:15378"/>
        <dbReference type="ChEBI" id="CHEBI:16389"/>
        <dbReference type="ChEBI" id="CHEBI:17976"/>
        <dbReference type="ChEBI" id="CHEBI:57540"/>
        <dbReference type="ChEBI" id="CHEBI:57945"/>
        <dbReference type="EC" id="7.1.1.2"/>
    </reaction>
</comment>
<evidence type="ECO:0000256" key="1">
    <source>
        <dbReference type="ARBA" id="ARBA00003257"/>
    </source>
</evidence>
<evidence type="ECO:0000256" key="17">
    <source>
        <dbReference type="RuleBase" id="RU003297"/>
    </source>
</evidence>
<evidence type="ECO:0000259" key="18">
    <source>
        <dbReference type="Pfam" id="PF00361"/>
    </source>
</evidence>
<feature type="domain" description="NADH:quinone oxidoreductase/Mrp antiporter transmembrane" evidence="18">
    <location>
        <begin position="107"/>
        <end position="390"/>
    </location>
</feature>
<comment type="function">
    <text evidence="17">Core subunit of the mitochondrial membrane respiratory chain NADH dehydrogenase (Complex I) which catalyzes electron transfer from NADH through the respiratory chain, using ubiquinone as an electron acceptor. Essential for the catalytic activity and assembly of complex I.</text>
</comment>
<dbReference type="InterPro" id="IPR000260">
    <property type="entry name" value="NADH4_N"/>
</dbReference>
<evidence type="ECO:0000256" key="2">
    <source>
        <dbReference type="ARBA" id="ARBA00004225"/>
    </source>
</evidence>
<accession>A0A6G5Q9F8</accession>
<keyword evidence="12 17" id="KW-0520">NAD</keyword>
<dbReference type="GO" id="GO:0003954">
    <property type="term" value="F:NADH dehydrogenase activity"/>
    <property type="evidence" value="ECO:0007669"/>
    <property type="project" value="TreeGrafter"/>
</dbReference>
<evidence type="ECO:0000259" key="19">
    <source>
        <dbReference type="Pfam" id="PF01059"/>
    </source>
</evidence>
<name>A0A6G5Q9F8_9NEOP</name>
<feature type="transmembrane region" description="Helical" evidence="17">
    <location>
        <begin position="298"/>
        <end position="318"/>
    </location>
</feature>
<evidence type="ECO:0000256" key="10">
    <source>
        <dbReference type="ARBA" id="ARBA00022982"/>
    </source>
</evidence>
<feature type="transmembrane region" description="Helical" evidence="17">
    <location>
        <begin position="216"/>
        <end position="235"/>
    </location>
</feature>
<sequence length="446" mass="52505">MLKFLFMMIFMMPLCFKKNMFWMVQMLLLLMMFMFMNSSFSIMSYNSISYMYSYDMISYGLILLSIWIVILMIMASENIYKKNYYVNFFLVNIIFLLIMLYLTFSVMNLFMFYLFFEGSLIPTLMLIIGWGYQPERIQAGMYLLFYTLFVSLPLLLGIFFIFNETEYMTIYFLKFFNMNLYMLYFSMMMAFLVKMPMYFVHLWLPKAHVEAPVSGSMILAGIMLKLGGYGLLRILIFLQEISLKLNIIWVIISLIGGFYISLNCFCQVDIKSLIAYSSVAHMSIVISGIMTMNNWGFIGAYILMIGHGLCSSGMFCLANINYERFNSRSLFINKGLMNFMPSMTLWWFLLMSSNMAAPPSLNLMGEISLINSLVSWSWLTMIMLMLISFFSAGYSLYLYSYTQHGKYYLGMYSFYSGVSREYLMLMLHWLPLNFMVLKIDYSMIWF</sequence>
<evidence type="ECO:0000256" key="9">
    <source>
        <dbReference type="ARBA" id="ARBA00022967"/>
    </source>
</evidence>
<keyword evidence="8 17" id="KW-0812">Transmembrane</keyword>
<keyword evidence="9" id="KW-1278">Translocase</keyword>
<evidence type="ECO:0000256" key="13">
    <source>
        <dbReference type="ARBA" id="ARBA00023075"/>
    </source>
</evidence>
<dbReference type="AlphaFoldDB" id="A0A6G5Q9F8"/>
<evidence type="ECO:0000256" key="16">
    <source>
        <dbReference type="ARBA" id="ARBA00049551"/>
    </source>
</evidence>
<evidence type="ECO:0000256" key="12">
    <source>
        <dbReference type="ARBA" id="ARBA00023027"/>
    </source>
</evidence>
<feature type="transmembrane region" description="Helical" evidence="17">
    <location>
        <begin position="273"/>
        <end position="292"/>
    </location>
</feature>
<keyword evidence="14 17" id="KW-0496">Mitochondrion</keyword>
<keyword evidence="10 17" id="KW-0249">Electron transport</keyword>
<feature type="domain" description="NADH:ubiquinone oxidoreductase chain 4 N-terminal" evidence="19">
    <location>
        <begin position="1"/>
        <end position="103"/>
    </location>
</feature>
<evidence type="ECO:0000256" key="4">
    <source>
        <dbReference type="ARBA" id="ARBA00012944"/>
    </source>
</evidence>
<evidence type="ECO:0000256" key="15">
    <source>
        <dbReference type="ARBA" id="ARBA00023136"/>
    </source>
</evidence>
<dbReference type="PANTHER" id="PTHR43507:SF20">
    <property type="entry name" value="NADH-UBIQUINONE OXIDOREDUCTASE CHAIN 4"/>
    <property type="match status" value="1"/>
</dbReference>
<comment type="similarity">
    <text evidence="3 17">Belongs to the complex I subunit 4 family.</text>
</comment>
<keyword evidence="11 17" id="KW-1133">Transmembrane helix</keyword>
<protein>
    <recommendedName>
        <fullName evidence="5 17">NADH-ubiquinone oxidoreductase chain 4</fullName>
        <ecNumber evidence="4 17">7.1.1.2</ecNumber>
    </recommendedName>
</protein>
<dbReference type="RefSeq" id="YP_009826198.1">
    <property type="nucleotide sequence ID" value="NC_048471.1"/>
</dbReference>
<keyword evidence="15 17" id="KW-0472">Membrane</keyword>
<dbReference type="GO" id="GO:0042773">
    <property type="term" value="P:ATP synthesis coupled electron transport"/>
    <property type="evidence" value="ECO:0007669"/>
    <property type="project" value="InterPro"/>
</dbReference>
<feature type="transmembrane region" description="Helical" evidence="17">
    <location>
        <begin position="110"/>
        <end position="131"/>
    </location>
</feature>
<feature type="transmembrane region" description="Helical" evidence="17">
    <location>
        <begin position="247"/>
        <end position="266"/>
    </location>
</feature>
<evidence type="ECO:0000256" key="6">
    <source>
        <dbReference type="ARBA" id="ARBA00022448"/>
    </source>
</evidence>
<evidence type="ECO:0000256" key="8">
    <source>
        <dbReference type="ARBA" id="ARBA00022692"/>
    </source>
</evidence>
<evidence type="ECO:0000256" key="5">
    <source>
        <dbReference type="ARBA" id="ARBA00021006"/>
    </source>
</evidence>
<gene>
    <name evidence="20" type="primary">ND4</name>
</gene>
<geneLocation type="mitochondrion" evidence="20"/>
<keyword evidence="13 17" id="KW-0830">Ubiquinone</keyword>
<evidence type="ECO:0000256" key="14">
    <source>
        <dbReference type="ARBA" id="ARBA00023128"/>
    </source>
</evidence>
<feature type="transmembrane region" description="Helical" evidence="17">
    <location>
        <begin position="339"/>
        <end position="357"/>
    </location>
</feature>
<dbReference type="PANTHER" id="PTHR43507">
    <property type="entry name" value="NADH-UBIQUINONE OXIDOREDUCTASE CHAIN 4"/>
    <property type="match status" value="1"/>
</dbReference>
<keyword evidence="6 17" id="KW-0813">Transport</keyword>
<dbReference type="CTD" id="4538"/>
<reference evidence="20" key="1">
    <citation type="submission" date="2018-04" db="EMBL/GenBank/DDBJ databases">
        <title>Complete mitochondrial genome of Scythris sinensis (Lepidoptera: Scythrididae).</title>
        <authorList>
            <person name="Park J.S."/>
            <person name="Kim M.J."/>
            <person name="Kim I."/>
        </authorList>
    </citation>
    <scope>NUCLEOTIDE SEQUENCE</scope>
</reference>
<comment type="subcellular location">
    <subcellularLocation>
        <location evidence="2 17">Mitochondrion membrane</location>
        <topology evidence="2 17">Multi-pass membrane protein</topology>
    </subcellularLocation>
</comment>
<feature type="transmembrane region" description="Helical" evidence="17">
    <location>
        <begin position="182"/>
        <end position="204"/>
    </location>
</feature>
<dbReference type="EMBL" id="MH230111">
    <property type="protein sequence ID" value="QBY40014.1"/>
    <property type="molecule type" value="Genomic_DNA"/>
</dbReference>
<feature type="transmembrane region" description="Helical" evidence="17">
    <location>
        <begin position="422"/>
        <end position="444"/>
    </location>
</feature>
<comment type="function">
    <text evidence="1">Core subunit of the mitochondrial membrane respiratory chain NADH dehydrogenase (Complex I) that is believed to belong to the minimal assembly required for catalysis. Complex I functions in the transfer of electrons from NADH to the respiratory chain. The immediate electron acceptor for the enzyme is believed to be ubiquinone.</text>
</comment>
<evidence type="ECO:0000256" key="3">
    <source>
        <dbReference type="ARBA" id="ARBA00009025"/>
    </source>
</evidence>
<organism evidence="20">
    <name type="scientific">Scythris sinensis</name>
    <dbReference type="NCBI Taxonomy" id="1448917"/>
    <lineage>
        <taxon>Eukaryota</taxon>
        <taxon>Metazoa</taxon>
        <taxon>Ecdysozoa</taxon>
        <taxon>Arthropoda</taxon>
        <taxon>Hexapoda</taxon>
        <taxon>Insecta</taxon>
        <taxon>Pterygota</taxon>
        <taxon>Neoptera</taxon>
        <taxon>Endopterygota</taxon>
        <taxon>Lepidoptera</taxon>
        <taxon>Glossata</taxon>
        <taxon>Ditrysia</taxon>
        <taxon>Gelechioidea</taxon>
        <taxon>Scythrididae</taxon>
        <taxon>Scythris</taxon>
    </lineage>
</organism>
<dbReference type="GO" id="GO:0008137">
    <property type="term" value="F:NADH dehydrogenase (ubiquinone) activity"/>
    <property type="evidence" value="ECO:0007669"/>
    <property type="project" value="UniProtKB-UniRule"/>
</dbReference>
<dbReference type="GO" id="GO:0031966">
    <property type="term" value="C:mitochondrial membrane"/>
    <property type="evidence" value="ECO:0007669"/>
    <property type="project" value="UniProtKB-SubCell"/>
</dbReference>
<proteinExistence type="inferred from homology"/>
<dbReference type="InterPro" id="IPR003918">
    <property type="entry name" value="NADH_UbQ_OxRdtase"/>
</dbReference>
<dbReference type="GO" id="GO:0048039">
    <property type="term" value="F:ubiquinone binding"/>
    <property type="evidence" value="ECO:0007669"/>
    <property type="project" value="TreeGrafter"/>
</dbReference>
<feature type="transmembrane region" description="Helical" evidence="17">
    <location>
        <begin position="57"/>
        <end position="75"/>
    </location>
</feature>
<dbReference type="PRINTS" id="PR01437">
    <property type="entry name" value="NUOXDRDTASE4"/>
</dbReference>
<evidence type="ECO:0000256" key="7">
    <source>
        <dbReference type="ARBA" id="ARBA00022660"/>
    </source>
</evidence>
<dbReference type="GO" id="GO:0015990">
    <property type="term" value="P:electron transport coupled proton transport"/>
    <property type="evidence" value="ECO:0007669"/>
    <property type="project" value="TreeGrafter"/>
</dbReference>
<feature type="transmembrane region" description="Helical" evidence="17">
    <location>
        <begin position="84"/>
        <end position="104"/>
    </location>
</feature>
<dbReference type="Pfam" id="PF01059">
    <property type="entry name" value="Oxidored_q5_N"/>
    <property type="match status" value="1"/>
</dbReference>
<dbReference type="EC" id="7.1.1.2" evidence="4 17"/>
<dbReference type="Pfam" id="PF00361">
    <property type="entry name" value="Proton_antipo_M"/>
    <property type="match status" value="1"/>
</dbReference>
<keyword evidence="7 17" id="KW-0679">Respiratory chain</keyword>
<dbReference type="GeneID" id="55288215"/>